<dbReference type="EMBL" id="KN847533">
    <property type="protein sequence ID" value="KIW07267.1"/>
    <property type="molecule type" value="Genomic_DNA"/>
</dbReference>
<dbReference type="Proteomes" id="UP000053259">
    <property type="component" value="Unassembled WGS sequence"/>
</dbReference>
<feature type="region of interest" description="Disordered" evidence="1">
    <location>
        <begin position="44"/>
        <end position="68"/>
    </location>
</feature>
<dbReference type="HOGENOM" id="CLU_2322164_0_0_1"/>
<dbReference type="RefSeq" id="XP_016217136.1">
    <property type="nucleotide sequence ID" value="XM_016355120.1"/>
</dbReference>
<gene>
    <name evidence="2" type="ORF">PV09_02122</name>
</gene>
<evidence type="ECO:0000313" key="2">
    <source>
        <dbReference type="EMBL" id="KIW07267.1"/>
    </source>
</evidence>
<sequence>MSETRKNSTASISSVKGAMKTVGRLYKEHHEATQAAWEALYGLHPTPATSRRASTESTESNPSSVSKAWSSIKKRAVEHHKGVNNAYMAYYGIPSDARA</sequence>
<reference evidence="2 3" key="1">
    <citation type="submission" date="2015-01" db="EMBL/GenBank/DDBJ databases">
        <title>The Genome Sequence of Ochroconis gallopava CBS43764.</title>
        <authorList>
            <consortium name="The Broad Institute Genomics Platform"/>
            <person name="Cuomo C."/>
            <person name="de Hoog S."/>
            <person name="Gorbushina A."/>
            <person name="Stielow B."/>
            <person name="Teixiera M."/>
            <person name="Abouelleil A."/>
            <person name="Chapman S.B."/>
            <person name="Priest M."/>
            <person name="Young S.K."/>
            <person name="Wortman J."/>
            <person name="Nusbaum C."/>
            <person name="Birren B."/>
        </authorList>
    </citation>
    <scope>NUCLEOTIDE SEQUENCE [LARGE SCALE GENOMIC DNA]</scope>
    <source>
        <strain evidence="2 3">CBS 43764</strain>
    </source>
</reference>
<keyword evidence="3" id="KW-1185">Reference proteome</keyword>
<accession>A0A0D1Z2T8</accession>
<dbReference type="GeneID" id="27310095"/>
<dbReference type="VEuPathDB" id="FungiDB:PV09_02122"/>
<proteinExistence type="predicted"/>
<name>A0A0D1Z2T8_9PEZI</name>
<feature type="compositionally biased region" description="Low complexity" evidence="1">
    <location>
        <begin position="46"/>
        <end position="60"/>
    </location>
</feature>
<dbReference type="OrthoDB" id="3798036at2759"/>
<dbReference type="InParanoid" id="A0A0D1Z2T8"/>
<evidence type="ECO:0000313" key="3">
    <source>
        <dbReference type="Proteomes" id="UP000053259"/>
    </source>
</evidence>
<organism evidence="2 3">
    <name type="scientific">Verruconis gallopava</name>
    <dbReference type="NCBI Taxonomy" id="253628"/>
    <lineage>
        <taxon>Eukaryota</taxon>
        <taxon>Fungi</taxon>
        <taxon>Dikarya</taxon>
        <taxon>Ascomycota</taxon>
        <taxon>Pezizomycotina</taxon>
        <taxon>Dothideomycetes</taxon>
        <taxon>Pleosporomycetidae</taxon>
        <taxon>Venturiales</taxon>
        <taxon>Sympoventuriaceae</taxon>
        <taxon>Verruconis</taxon>
    </lineage>
</organism>
<evidence type="ECO:0000256" key="1">
    <source>
        <dbReference type="SAM" id="MobiDB-lite"/>
    </source>
</evidence>
<dbReference type="AlphaFoldDB" id="A0A0D1Z2T8"/>
<protein>
    <submittedName>
        <fullName evidence="2">Uncharacterized protein</fullName>
    </submittedName>
</protein>